<protein>
    <submittedName>
        <fullName evidence="1">Uncharacterized protein</fullName>
    </submittedName>
</protein>
<dbReference type="Proteomes" id="UP000826195">
    <property type="component" value="Unassembled WGS sequence"/>
</dbReference>
<comment type="caution">
    <text evidence="1">The sequence shown here is derived from an EMBL/GenBank/DDBJ whole genome shotgun (WGS) entry which is preliminary data.</text>
</comment>
<dbReference type="AlphaFoldDB" id="A0AAV7IB38"/>
<reference evidence="1 2" key="1">
    <citation type="journal article" date="2021" name="J. Hered.">
        <title>A chromosome-level genome assembly of the parasitoid wasp, Cotesia glomerata (Hymenoptera: Braconidae).</title>
        <authorList>
            <person name="Pinto B.J."/>
            <person name="Weis J.J."/>
            <person name="Gamble T."/>
            <person name="Ode P.J."/>
            <person name="Paul R."/>
            <person name="Zaspel J.M."/>
        </authorList>
    </citation>
    <scope>NUCLEOTIDE SEQUENCE [LARGE SCALE GENOMIC DNA]</scope>
    <source>
        <strain evidence="1">CgM1</strain>
    </source>
</reference>
<sequence length="140" mass="16364">MKRGRYKLHLTPESNGIIPRSTFYRKLKQYRCTVTNEDNQIPNQNIVDDNTNGNDQLACEEIFGDNNSMSIETVSENNASLTYQQNSPTYSVPNSWFYEDYDDESQHRETWFDAEDSTVNDFYIGCDSEHNQQSMFRLSC</sequence>
<evidence type="ECO:0000313" key="1">
    <source>
        <dbReference type="EMBL" id="KAH0546588.1"/>
    </source>
</evidence>
<keyword evidence="2" id="KW-1185">Reference proteome</keyword>
<organism evidence="1 2">
    <name type="scientific">Cotesia glomerata</name>
    <name type="common">Lepidopteran parasitic wasp</name>
    <name type="synonym">Apanteles glomeratus</name>
    <dbReference type="NCBI Taxonomy" id="32391"/>
    <lineage>
        <taxon>Eukaryota</taxon>
        <taxon>Metazoa</taxon>
        <taxon>Ecdysozoa</taxon>
        <taxon>Arthropoda</taxon>
        <taxon>Hexapoda</taxon>
        <taxon>Insecta</taxon>
        <taxon>Pterygota</taxon>
        <taxon>Neoptera</taxon>
        <taxon>Endopterygota</taxon>
        <taxon>Hymenoptera</taxon>
        <taxon>Apocrita</taxon>
        <taxon>Ichneumonoidea</taxon>
        <taxon>Braconidae</taxon>
        <taxon>Microgastrinae</taxon>
        <taxon>Cotesia</taxon>
    </lineage>
</organism>
<evidence type="ECO:0000313" key="2">
    <source>
        <dbReference type="Proteomes" id="UP000826195"/>
    </source>
</evidence>
<accession>A0AAV7IB38</accession>
<dbReference type="EMBL" id="JAHXZJ010002237">
    <property type="protein sequence ID" value="KAH0546588.1"/>
    <property type="molecule type" value="Genomic_DNA"/>
</dbReference>
<name>A0AAV7IB38_COTGL</name>
<proteinExistence type="predicted"/>
<gene>
    <name evidence="1" type="ORF">KQX54_011818</name>
</gene>